<evidence type="ECO:0000256" key="2">
    <source>
        <dbReference type="SAM" id="Phobius"/>
    </source>
</evidence>
<keyword evidence="3" id="KW-0645">Protease</keyword>
<sequence length="526" mass="62019">MFYFHFLKNDPKRTKTTKKNKKSSTTISKVVDRLPKKQKNILKKITEIVEPKKKISKEERLVNAIGKSLKPFKFDFYLLERFLYWSSPSTFIVLFFTIQLFFLFLSQSPGNRIEKVFCTIAIYFCMRCVDFGGAKQILLTIISQTERPEKKYKKKPNRSVSFTEVTSAKKKKKIIQIQKYNSYNNSNNNGKNSFTNGNQNKNKGTYLNQNNLNSSTINFQESKRNKMKPNLQYTHNPNQQAKSSKKLKKRRSEGALINKHGAKSGSKSVKSESNHSDLSIDDIANEILSDFSESESERLYHSKDFEEKLNTNEQTINHNIKDDIKKKQEKNFGIQTDNNNSEDQNINERKSEKRNRRNSVDSFSNLTSESPKKEKDQSIKSEKTNQRKTVQKRRKKKKKKKTKNDQAKKGKEAINKKYECKYITIDKVSRFISSWYYFIKLLVISTFEMFKSKSKTINLFNIFVLSITFIMIPYLNLFKTLWVITNIILIIPGVWINWDRFTFFFEIFIFHFLKFVKNLKIENKNK</sequence>
<accession>A0AAV7Z1Q7</accession>
<feature type="compositionally biased region" description="Basic residues" evidence="1">
    <location>
        <begin position="389"/>
        <end position="402"/>
    </location>
</feature>
<dbReference type="Proteomes" id="UP001146793">
    <property type="component" value="Unassembled WGS sequence"/>
</dbReference>
<keyword evidence="3" id="KW-0378">Hydrolase</keyword>
<feature type="compositionally biased region" description="Polar residues" evidence="1">
    <location>
        <begin position="333"/>
        <end position="344"/>
    </location>
</feature>
<keyword evidence="2" id="KW-0812">Transmembrane</keyword>
<organism evidence="3 4">
    <name type="scientific">Anaeramoeba flamelloides</name>
    <dbReference type="NCBI Taxonomy" id="1746091"/>
    <lineage>
        <taxon>Eukaryota</taxon>
        <taxon>Metamonada</taxon>
        <taxon>Anaeramoebidae</taxon>
        <taxon>Anaeramoeba</taxon>
    </lineage>
</organism>
<dbReference type="AlphaFoldDB" id="A0AAV7Z1Q7"/>
<keyword evidence="2" id="KW-0472">Membrane</keyword>
<dbReference type="EMBL" id="JANTQA010000047">
    <property type="protein sequence ID" value="KAJ3433569.1"/>
    <property type="molecule type" value="Genomic_DNA"/>
</dbReference>
<keyword evidence="2" id="KW-1133">Transmembrane helix</keyword>
<feature type="compositionally biased region" description="Polar residues" evidence="1">
    <location>
        <begin position="201"/>
        <end position="212"/>
    </location>
</feature>
<proteinExistence type="predicted"/>
<evidence type="ECO:0000256" key="1">
    <source>
        <dbReference type="SAM" id="MobiDB-lite"/>
    </source>
</evidence>
<protein>
    <submittedName>
        <fullName evidence="3">Ubiquitin-like protease</fullName>
    </submittedName>
</protein>
<feature type="compositionally biased region" description="Polar residues" evidence="1">
    <location>
        <begin position="360"/>
        <end position="369"/>
    </location>
</feature>
<dbReference type="GO" id="GO:0008233">
    <property type="term" value="F:peptidase activity"/>
    <property type="evidence" value="ECO:0007669"/>
    <property type="project" value="UniProtKB-KW"/>
</dbReference>
<feature type="transmembrane region" description="Helical" evidence="2">
    <location>
        <begin position="457"/>
        <end position="475"/>
    </location>
</feature>
<evidence type="ECO:0000313" key="3">
    <source>
        <dbReference type="EMBL" id="KAJ3433569.1"/>
    </source>
</evidence>
<comment type="caution">
    <text evidence="3">The sequence shown here is derived from an EMBL/GenBank/DDBJ whole genome shotgun (WGS) entry which is preliminary data.</text>
</comment>
<feature type="compositionally biased region" description="Basic and acidic residues" evidence="1">
    <location>
        <begin position="370"/>
        <end position="385"/>
    </location>
</feature>
<name>A0AAV7Z1Q7_9EUKA</name>
<evidence type="ECO:0000313" key="4">
    <source>
        <dbReference type="Proteomes" id="UP001146793"/>
    </source>
</evidence>
<reference evidence="3" key="1">
    <citation type="submission" date="2022-08" db="EMBL/GenBank/DDBJ databases">
        <title>Novel sulphate-reducing endosymbionts in the free-living metamonad Anaeramoeba.</title>
        <authorList>
            <person name="Jerlstrom-Hultqvist J."/>
            <person name="Cepicka I."/>
            <person name="Gallot-Lavallee L."/>
            <person name="Salas-Leiva D."/>
            <person name="Curtis B.A."/>
            <person name="Zahonova K."/>
            <person name="Pipaliya S."/>
            <person name="Dacks J."/>
            <person name="Roger A.J."/>
        </authorList>
    </citation>
    <scope>NUCLEOTIDE SEQUENCE</scope>
    <source>
        <strain evidence="3">Busselton2</strain>
    </source>
</reference>
<feature type="region of interest" description="Disordered" evidence="1">
    <location>
        <begin position="181"/>
        <end position="212"/>
    </location>
</feature>
<gene>
    <name evidence="3" type="ORF">M0812_22530</name>
</gene>
<feature type="compositionally biased region" description="Polar residues" evidence="1">
    <location>
        <begin position="231"/>
        <end position="241"/>
    </location>
</feature>
<feature type="compositionally biased region" description="Low complexity" evidence="1">
    <location>
        <begin position="181"/>
        <end position="200"/>
    </location>
</feature>
<feature type="region of interest" description="Disordered" evidence="1">
    <location>
        <begin position="229"/>
        <end position="277"/>
    </location>
</feature>
<feature type="region of interest" description="Disordered" evidence="1">
    <location>
        <begin position="332"/>
        <end position="410"/>
    </location>
</feature>
<feature type="transmembrane region" description="Helical" evidence="2">
    <location>
        <begin position="82"/>
        <end position="105"/>
    </location>
</feature>
<dbReference type="GO" id="GO:0006508">
    <property type="term" value="P:proteolysis"/>
    <property type="evidence" value="ECO:0007669"/>
    <property type="project" value="UniProtKB-KW"/>
</dbReference>